<evidence type="ECO:0000256" key="3">
    <source>
        <dbReference type="ARBA" id="ARBA00022771"/>
    </source>
</evidence>
<dbReference type="GO" id="GO:0008270">
    <property type="term" value="F:zinc ion binding"/>
    <property type="evidence" value="ECO:0007669"/>
    <property type="project" value="UniProtKB-KW"/>
</dbReference>
<evidence type="ECO:0000259" key="9">
    <source>
        <dbReference type="PROSITE" id="PS50966"/>
    </source>
</evidence>
<keyword evidence="2" id="KW-0479">Metal-binding</keyword>
<feature type="region of interest" description="Disordered" evidence="8">
    <location>
        <begin position="128"/>
        <end position="160"/>
    </location>
</feature>
<evidence type="ECO:0000256" key="5">
    <source>
        <dbReference type="ARBA" id="ARBA00023125"/>
    </source>
</evidence>
<keyword evidence="5" id="KW-0238">DNA-binding</keyword>
<organism evidence="10 11">
    <name type="scientific">Microthlaspi erraticum</name>
    <dbReference type="NCBI Taxonomy" id="1685480"/>
    <lineage>
        <taxon>Eukaryota</taxon>
        <taxon>Viridiplantae</taxon>
        <taxon>Streptophyta</taxon>
        <taxon>Embryophyta</taxon>
        <taxon>Tracheophyta</taxon>
        <taxon>Spermatophyta</taxon>
        <taxon>Magnoliopsida</taxon>
        <taxon>eudicotyledons</taxon>
        <taxon>Gunneridae</taxon>
        <taxon>Pentapetalae</taxon>
        <taxon>rosids</taxon>
        <taxon>malvids</taxon>
        <taxon>Brassicales</taxon>
        <taxon>Brassicaceae</taxon>
        <taxon>Coluteocarpeae</taxon>
        <taxon>Microthlaspi</taxon>
    </lineage>
</organism>
<dbReference type="Proteomes" id="UP000467841">
    <property type="component" value="Unassembled WGS sequence"/>
</dbReference>
<sequence length="766" mass="84957">MAKGMSLDVEDFRVVKPTHGFASAETVRGSEYDREKVVADNIGAGDIVLLSQKTPDVGESSKTREPSIKSSGPVDELLDLHVKINSGNSVHGLSASVFPDSSPSDEEAASDSVTHLTKDMFPMFEGAATERKPVGANLDSLSDDKTKGKGPALSEGAGPSVPLEGIPVSIGSAGELFDGLFINIPDSTFSRDAAPVVDDPETEGVDRTANVVPDVSYEGDELFVGRVLKNKEDCKVKIAVHAINRKFSYRNESSNGDVVVVRCLSDTCPWRVYVGRMEESNYFQIRTAVLAHTCSVEIRGQFHCQATASVISEIMRSRYVGVARGPNLAAVQRAMLDHHRVRVSYWKAWRARELAMDSAKGSAAASYGLLPAYLHLLNVSNPGTITAIETEVDEAKQTRFKYCFVAFGGSVRGLEFIRKVMVIDGTHLRDSENDKAWEWFFGKLRQIVSDEDSLTFVSDMHSSIYAGLYKMYPRLSHGACIVHLQRNVAAKFKLRVLEPMISKAARAYRKSAFHDAFTEIELLSPACAEYLRSIGFHRWIRSHCDGDRYNIMTSNVVESHNAVLKEARELPIVSTLEYIRSTLMVWFTKRRDRASNHLSAVTPTVSAMIHTNFEKSTGFTVVKVNDHNYEIKTPMGTSFHVDLQMKTCTCEEWTLVKVPCSHAVGASIRADLPVHTLCDPAYSTFYWKLACQHSINPVPDLSNLYRVPDNIATLQILPPKTRRPPGRPKISRYLSSGEFKSVKVDNLDWLKNSGDFPSWMATPLLM</sequence>
<evidence type="ECO:0000256" key="4">
    <source>
        <dbReference type="ARBA" id="ARBA00022833"/>
    </source>
</evidence>
<name>A0A6D2JE86_9BRAS</name>
<dbReference type="GO" id="GO:0004803">
    <property type="term" value="F:transposase activity"/>
    <property type="evidence" value="ECO:0007669"/>
    <property type="project" value="InterPro"/>
</dbReference>
<gene>
    <name evidence="10" type="ORF">MERR_LOCUS25477</name>
</gene>
<dbReference type="InterPro" id="IPR006564">
    <property type="entry name" value="Znf_PMZ"/>
</dbReference>
<dbReference type="InterPro" id="IPR004332">
    <property type="entry name" value="Transposase_MuDR"/>
</dbReference>
<accession>A0A6D2JE86</accession>
<dbReference type="Pfam" id="PF04434">
    <property type="entry name" value="SWIM"/>
    <property type="match status" value="1"/>
</dbReference>
<protein>
    <recommendedName>
        <fullName evidence="9">SWIM-type domain-containing protein</fullName>
    </recommendedName>
</protein>
<comment type="caution">
    <text evidence="10">The sequence shown here is derived from an EMBL/GenBank/DDBJ whole genome shotgun (WGS) entry which is preliminary data.</text>
</comment>
<feature type="domain" description="SWIM-type" evidence="9">
    <location>
        <begin position="639"/>
        <end position="671"/>
    </location>
</feature>
<dbReference type="SMART" id="SM00575">
    <property type="entry name" value="ZnF_PMZ"/>
    <property type="match status" value="1"/>
</dbReference>
<dbReference type="PROSITE" id="PS50966">
    <property type="entry name" value="ZF_SWIM"/>
    <property type="match status" value="1"/>
</dbReference>
<evidence type="ECO:0000256" key="1">
    <source>
        <dbReference type="ARBA" id="ARBA00022578"/>
    </source>
</evidence>
<keyword evidence="1" id="KW-0815">Transposition</keyword>
<feature type="region of interest" description="Disordered" evidence="8">
    <location>
        <begin position="53"/>
        <end position="73"/>
    </location>
</feature>
<reference evidence="10" key="1">
    <citation type="submission" date="2020-01" db="EMBL/GenBank/DDBJ databases">
        <authorList>
            <person name="Mishra B."/>
        </authorList>
    </citation>
    <scope>NUCLEOTIDE SEQUENCE [LARGE SCALE GENOMIC DNA]</scope>
</reference>
<keyword evidence="11" id="KW-1185">Reference proteome</keyword>
<dbReference type="PANTHER" id="PTHR31973:SF187">
    <property type="entry name" value="MUTATOR TRANSPOSASE MUDRA PROTEIN"/>
    <property type="match status" value="1"/>
</dbReference>
<dbReference type="EMBL" id="CACVBM020001190">
    <property type="protein sequence ID" value="CAA7038242.1"/>
    <property type="molecule type" value="Genomic_DNA"/>
</dbReference>
<dbReference type="InterPro" id="IPR007527">
    <property type="entry name" value="Znf_SWIM"/>
</dbReference>
<evidence type="ECO:0000256" key="8">
    <source>
        <dbReference type="SAM" id="MobiDB-lite"/>
    </source>
</evidence>
<dbReference type="GO" id="GO:0006313">
    <property type="term" value="P:DNA transposition"/>
    <property type="evidence" value="ECO:0007669"/>
    <property type="project" value="InterPro"/>
</dbReference>
<dbReference type="AlphaFoldDB" id="A0A6D2JE86"/>
<keyword evidence="3 7" id="KW-0863">Zinc-finger</keyword>
<dbReference type="Pfam" id="PF03108">
    <property type="entry name" value="DBD_Tnp_Mut"/>
    <property type="match status" value="1"/>
</dbReference>
<dbReference type="GO" id="GO:0003677">
    <property type="term" value="F:DNA binding"/>
    <property type="evidence" value="ECO:0007669"/>
    <property type="project" value="UniProtKB-KW"/>
</dbReference>
<keyword evidence="6" id="KW-0233">DNA recombination</keyword>
<dbReference type="Pfam" id="PF00872">
    <property type="entry name" value="Transposase_mut"/>
    <property type="match status" value="1"/>
</dbReference>
<evidence type="ECO:0000256" key="6">
    <source>
        <dbReference type="ARBA" id="ARBA00023172"/>
    </source>
</evidence>
<evidence type="ECO:0000313" key="10">
    <source>
        <dbReference type="EMBL" id="CAA7038242.1"/>
    </source>
</evidence>
<dbReference type="OrthoDB" id="1100751at2759"/>
<evidence type="ECO:0000256" key="2">
    <source>
        <dbReference type="ARBA" id="ARBA00022723"/>
    </source>
</evidence>
<evidence type="ECO:0000313" key="11">
    <source>
        <dbReference type="Proteomes" id="UP000467841"/>
    </source>
</evidence>
<evidence type="ECO:0000256" key="7">
    <source>
        <dbReference type="PROSITE-ProRule" id="PRU00325"/>
    </source>
</evidence>
<dbReference type="PANTHER" id="PTHR31973">
    <property type="entry name" value="POLYPROTEIN, PUTATIVE-RELATED"/>
    <property type="match status" value="1"/>
</dbReference>
<dbReference type="InterPro" id="IPR001207">
    <property type="entry name" value="Transposase_mutator"/>
</dbReference>
<proteinExistence type="predicted"/>
<keyword evidence="4" id="KW-0862">Zinc</keyword>